<evidence type="ECO:0000313" key="2">
    <source>
        <dbReference type="EMBL" id="KAK7245215.1"/>
    </source>
</evidence>
<evidence type="ECO:0000256" key="1">
    <source>
        <dbReference type="SAM" id="MobiDB-lite"/>
    </source>
</evidence>
<proteinExistence type="predicted"/>
<name>A0AAN9E7V4_CROPI</name>
<reference evidence="2 3" key="1">
    <citation type="submission" date="2024-01" db="EMBL/GenBank/DDBJ databases">
        <title>The genomes of 5 underutilized Papilionoideae crops provide insights into root nodulation and disease resistanc.</title>
        <authorList>
            <person name="Yuan L."/>
        </authorList>
    </citation>
    <scope>NUCLEOTIDE SEQUENCE [LARGE SCALE GENOMIC DNA]</scope>
    <source>
        <strain evidence="2">ZHUSHIDOU_FW_LH</strain>
        <tissue evidence="2">Leaf</tissue>
    </source>
</reference>
<organism evidence="2 3">
    <name type="scientific">Crotalaria pallida</name>
    <name type="common">Smooth rattlebox</name>
    <name type="synonym">Crotalaria striata</name>
    <dbReference type="NCBI Taxonomy" id="3830"/>
    <lineage>
        <taxon>Eukaryota</taxon>
        <taxon>Viridiplantae</taxon>
        <taxon>Streptophyta</taxon>
        <taxon>Embryophyta</taxon>
        <taxon>Tracheophyta</taxon>
        <taxon>Spermatophyta</taxon>
        <taxon>Magnoliopsida</taxon>
        <taxon>eudicotyledons</taxon>
        <taxon>Gunneridae</taxon>
        <taxon>Pentapetalae</taxon>
        <taxon>rosids</taxon>
        <taxon>fabids</taxon>
        <taxon>Fabales</taxon>
        <taxon>Fabaceae</taxon>
        <taxon>Papilionoideae</taxon>
        <taxon>50 kb inversion clade</taxon>
        <taxon>genistoids sensu lato</taxon>
        <taxon>core genistoids</taxon>
        <taxon>Crotalarieae</taxon>
        <taxon>Crotalaria</taxon>
    </lineage>
</organism>
<protein>
    <submittedName>
        <fullName evidence="2">Uncharacterized protein</fullName>
    </submittedName>
</protein>
<dbReference type="EMBL" id="JAYWIO010000008">
    <property type="protein sequence ID" value="KAK7245215.1"/>
    <property type="molecule type" value="Genomic_DNA"/>
</dbReference>
<evidence type="ECO:0000313" key="3">
    <source>
        <dbReference type="Proteomes" id="UP001372338"/>
    </source>
</evidence>
<feature type="compositionally biased region" description="Basic and acidic residues" evidence="1">
    <location>
        <begin position="30"/>
        <end position="42"/>
    </location>
</feature>
<sequence>MQFSRKFGSIFEEVHEPNRTKVKQKQNKNQKSEILRSSRTEMAETEAEELRCCIKNDDTRPIQEGTVDVLLEAERVAEDTKHSIKRKIAQAASIDFQSRSLPAKLRIEPDDPEDVVLWTRKLDYESGLLAYGMRSL</sequence>
<keyword evidence="3" id="KW-1185">Reference proteome</keyword>
<dbReference type="Proteomes" id="UP001372338">
    <property type="component" value="Unassembled WGS sequence"/>
</dbReference>
<feature type="region of interest" description="Disordered" evidence="1">
    <location>
        <begin position="1"/>
        <end position="42"/>
    </location>
</feature>
<accession>A0AAN9E7V4</accession>
<dbReference type="AlphaFoldDB" id="A0AAN9E7V4"/>
<comment type="caution">
    <text evidence="2">The sequence shown here is derived from an EMBL/GenBank/DDBJ whole genome shotgun (WGS) entry which is preliminary data.</text>
</comment>
<gene>
    <name evidence="2" type="ORF">RIF29_40050</name>
</gene>